<dbReference type="Gene3D" id="3.30.450.20">
    <property type="entry name" value="PAS domain"/>
    <property type="match status" value="1"/>
</dbReference>
<organism evidence="4 5">
    <name type="scientific">Desulfosalsimonas propionicica</name>
    <dbReference type="NCBI Taxonomy" id="332175"/>
    <lineage>
        <taxon>Bacteria</taxon>
        <taxon>Pseudomonadati</taxon>
        <taxon>Thermodesulfobacteriota</taxon>
        <taxon>Desulfobacteria</taxon>
        <taxon>Desulfobacterales</taxon>
        <taxon>Desulfosalsimonadaceae</taxon>
        <taxon>Desulfosalsimonas</taxon>
    </lineage>
</organism>
<dbReference type="AlphaFoldDB" id="A0A7W0CC02"/>
<dbReference type="InterPro" id="IPR029787">
    <property type="entry name" value="Nucleotide_cyclase"/>
</dbReference>
<evidence type="ECO:0000259" key="2">
    <source>
        <dbReference type="PROSITE" id="PS50883"/>
    </source>
</evidence>
<dbReference type="PROSITE" id="PS50112">
    <property type="entry name" value="PAS"/>
    <property type="match status" value="1"/>
</dbReference>
<dbReference type="InterPro" id="IPR001633">
    <property type="entry name" value="EAL_dom"/>
</dbReference>
<dbReference type="Pfam" id="PF01590">
    <property type="entry name" value="GAF"/>
    <property type="match status" value="1"/>
</dbReference>
<dbReference type="PROSITE" id="PS50887">
    <property type="entry name" value="GGDEF"/>
    <property type="match status" value="1"/>
</dbReference>
<dbReference type="SMART" id="SM00091">
    <property type="entry name" value="PAS"/>
    <property type="match status" value="1"/>
</dbReference>
<dbReference type="Gene3D" id="3.30.70.270">
    <property type="match status" value="1"/>
</dbReference>
<dbReference type="InterPro" id="IPR000014">
    <property type="entry name" value="PAS"/>
</dbReference>
<dbReference type="FunFam" id="3.20.20.450:FF:000001">
    <property type="entry name" value="Cyclic di-GMP phosphodiesterase yahA"/>
    <property type="match status" value="1"/>
</dbReference>
<evidence type="ECO:0000259" key="3">
    <source>
        <dbReference type="PROSITE" id="PS50887"/>
    </source>
</evidence>
<dbReference type="PROSITE" id="PS50883">
    <property type="entry name" value="EAL"/>
    <property type="match status" value="1"/>
</dbReference>
<protein>
    <submittedName>
        <fullName evidence="4">Diguanylate cyclase (GGDEF)-like protein/PAS domain S-box-containing protein</fullName>
    </submittedName>
</protein>
<dbReference type="SUPFAM" id="SSF55073">
    <property type="entry name" value="Nucleotide cyclase"/>
    <property type="match status" value="1"/>
</dbReference>
<gene>
    <name evidence="4" type="ORF">HNR65_003329</name>
</gene>
<dbReference type="Pfam" id="PF00563">
    <property type="entry name" value="EAL"/>
    <property type="match status" value="1"/>
</dbReference>
<dbReference type="SUPFAM" id="SSF55785">
    <property type="entry name" value="PYP-like sensor domain (PAS domain)"/>
    <property type="match status" value="1"/>
</dbReference>
<dbReference type="CDD" id="cd00130">
    <property type="entry name" value="PAS"/>
    <property type="match status" value="1"/>
</dbReference>
<dbReference type="InterPro" id="IPR000160">
    <property type="entry name" value="GGDEF_dom"/>
</dbReference>
<dbReference type="SMART" id="SM00267">
    <property type="entry name" value="GGDEF"/>
    <property type="match status" value="1"/>
</dbReference>
<evidence type="ECO:0000313" key="5">
    <source>
        <dbReference type="Proteomes" id="UP000525298"/>
    </source>
</evidence>
<dbReference type="Gene3D" id="3.20.20.450">
    <property type="entry name" value="EAL domain"/>
    <property type="match status" value="1"/>
</dbReference>
<dbReference type="CDD" id="cd01948">
    <property type="entry name" value="EAL"/>
    <property type="match status" value="1"/>
</dbReference>
<evidence type="ECO:0000259" key="1">
    <source>
        <dbReference type="PROSITE" id="PS50112"/>
    </source>
</evidence>
<accession>A0A7W0CC02</accession>
<sequence length="746" mass="84191">MVNSPRLCDVKPASFSIPVYLTRTNKMTQNNTCRIKLARLQRLYQFQKTINSFLQLSLKDTSLKEILQESIEIILSSPCIETEPMAGIFIAGKPDKLVLAAHKNFPKESRKAWTKVPFSKCLCGQAAFPKEPVYVGQADCQHTIAYKGMMPHGHYCVPIVCGKKVFAVIVLCLKQGHQRKESEEVFLHAVSNTLAGVIMRWQREHRYHLVFKQAPCGIIVSDMEHNILDANNEALKILGYTYGEITGLSARDLIPPQDPGSVNPKENVPEAPFAIERRLQKKNGDFISVQTALRQLQDFDPDGSYMLMFHDTTKQKHAEKRIQYLAYFDELTGLPNQELLKDRVQKAMARAKRFSHKLGVMTVAVNRLKDINNTLGPLARDNLIQETAGRISNFLREADTVARTGEDEFMVLLENIELAEKVQTVAERLLQTLAEPFALSSAGIYPEISMGYTVFPDNSRDLDTLLKQSGMAMSEAQNGGANRVKGFMAEQEDRISREFFLEHELKRALENNELAIFYQPQVSLKDRRIIGMEALIRWHHPEKGLISPQDFIPLLEKTGLIVPVTRWLISTVCNQIRDWHKQGLSMAVSVNLSAEHFDSLDLIKTTKEALDETGIDPHYLGMEITESTVMQDVSGASKILEELAGWGIKVSLDDFGKGYSSLSYLQRLAIDTIKIDRYFIYDIPENSQNITLANTIVTMAHNLGKEVLAEGVETEEQARILRELNCDYAQGFLFGRPQPPDKLSFG</sequence>
<keyword evidence="5" id="KW-1185">Reference proteome</keyword>
<dbReference type="Gene3D" id="3.30.450.40">
    <property type="match status" value="1"/>
</dbReference>
<feature type="domain" description="PAS" evidence="1">
    <location>
        <begin position="203"/>
        <end position="258"/>
    </location>
</feature>
<dbReference type="Pfam" id="PF00990">
    <property type="entry name" value="GGDEF"/>
    <property type="match status" value="1"/>
</dbReference>
<dbReference type="InterPro" id="IPR043128">
    <property type="entry name" value="Rev_trsase/Diguanyl_cyclase"/>
</dbReference>
<feature type="domain" description="GGDEF" evidence="3">
    <location>
        <begin position="356"/>
        <end position="489"/>
    </location>
</feature>
<reference evidence="4 5" key="1">
    <citation type="submission" date="2020-07" db="EMBL/GenBank/DDBJ databases">
        <title>Genomic Encyclopedia of Type Strains, Phase IV (KMG-IV): sequencing the most valuable type-strain genomes for metagenomic binning, comparative biology and taxonomic classification.</title>
        <authorList>
            <person name="Goeker M."/>
        </authorList>
    </citation>
    <scope>NUCLEOTIDE SEQUENCE [LARGE SCALE GENOMIC DNA]</scope>
    <source>
        <strain evidence="4 5">DSM 17721</strain>
    </source>
</reference>
<dbReference type="PANTHER" id="PTHR44757">
    <property type="entry name" value="DIGUANYLATE CYCLASE DGCP"/>
    <property type="match status" value="1"/>
</dbReference>
<dbReference type="RefSeq" id="WP_181552587.1">
    <property type="nucleotide sequence ID" value="NZ_JACDUS010000014.1"/>
</dbReference>
<dbReference type="SUPFAM" id="SSF55781">
    <property type="entry name" value="GAF domain-like"/>
    <property type="match status" value="1"/>
</dbReference>
<dbReference type="Pfam" id="PF13426">
    <property type="entry name" value="PAS_9"/>
    <property type="match status" value="1"/>
</dbReference>
<evidence type="ECO:0000313" key="4">
    <source>
        <dbReference type="EMBL" id="MBA2882973.1"/>
    </source>
</evidence>
<dbReference type="Proteomes" id="UP000525298">
    <property type="component" value="Unassembled WGS sequence"/>
</dbReference>
<dbReference type="SMART" id="SM00052">
    <property type="entry name" value="EAL"/>
    <property type="match status" value="1"/>
</dbReference>
<dbReference type="CDD" id="cd01949">
    <property type="entry name" value="GGDEF"/>
    <property type="match status" value="1"/>
</dbReference>
<comment type="caution">
    <text evidence="4">The sequence shown here is derived from an EMBL/GenBank/DDBJ whole genome shotgun (WGS) entry which is preliminary data.</text>
</comment>
<dbReference type="NCBIfam" id="TIGR00229">
    <property type="entry name" value="sensory_box"/>
    <property type="match status" value="1"/>
</dbReference>
<name>A0A7W0CC02_9BACT</name>
<dbReference type="InterPro" id="IPR035965">
    <property type="entry name" value="PAS-like_dom_sf"/>
</dbReference>
<dbReference type="EMBL" id="JACDUS010000014">
    <property type="protein sequence ID" value="MBA2882973.1"/>
    <property type="molecule type" value="Genomic_DNA"/>
</dbReference>
<feature type="domain" description="EAL" evidence="2">
    <location>
        <begin position="498"/>
        <end position="746"/>
    </location>
</feature>
<dbReference type="InterPro" id="IPR003018">
    <property type="entry name" value="GAF"/>
</dbReference>
<proteinExistence type="predicted"/>
<dbReference type="InterPro" id="IPR029016">
    <property type="entry name" value="GAF-like_dom_sf"/>
</dbReference>
<dbReference type="InterPro" id="IPR035919">
    <property type="entry name" value="EAL_sf"/>
</dbReference>
<dbReference type="PANTHER" id="PTHR44757:SF2">
    <property type="entry name" value="BIOFILM ARCHITECTURE MAINTENANCE PROTEIN MBAA"/>
    <property type="match status" value="1"/>
</dbReference>
<dbReference type="SUPFAM" id="SSF141868">
    <property type="entry name" value="EAL domain-like"/>
    <property type="match status" value="1"/>
</dbReference>
<dbReference type="NCBIfam" id="TIGR00254">
    <property type="entry name" value="GGDEF"/>
    <property type="match status" value="1"/>
</dbReference>
<dbReference type="InterPro" id="IPR052155">
    <property type="entry name" value="Biofilm_reg_signaling"/>
</dbReference>